<feature type="domain" description="Trypanosome variant surface glycoprotein C-terminal" evidence="11">
    <location>
        <begin position="379"/>
        <end position="473"/>
    </location>
</feature>
<feature type="domain" description="Trypanosome variant surface glycoprotein B-type N-terminal" evidence="12">
    <location>
        <begin position="19"/>
        <end position="340"/>
    </location>
</feature>
<evidence type="ECO:0000259" key="12">
    <source>
        <dbReference type="Pfam" id="PF13206"/>
    </source>
</evidence>
<sequence>MLSDIKRLMWTIAILALPGRSERENAKQFSALCSALQAARAPVSTDLLNAPDNPEKMPTAITALYATAIPDGYFNNETYGLFKTKEEFEEARQTVKTSRNEAKQLVYKRIPETPSKREAERALERLYNKTMEQINVANNKHKELKQLAQEAQAELHTAVNGNATGKAASKDNFAARPAGCTPTGNPSVDKQSLAQALACLCSATSNGNNFCFNGVNSATYGTGSADTGALSAYSAIVAKCKQNTQVTADPRTLQNAIATFSAALGNSAFTGNSNGGRYVLGNGAGNDCTGGDSESACVNYHGAIKSDSIQEITWVKNLITAADKLEQAALLRTEISALQADFKDSEALAWQIRHTADIVAAVPQATKAGQQQQIPESDCNKHQSKTDCKDPCKWNENATDANKKCSLDPKKTAEQQETQATATENDKKEEKCNGKLEAECTKAPECKWEGKECKDSSILANKQLALLVSSFVTSLC</sequence>
<evidence type="ECO:0000256" key="9">
    <source>
        <dbReference type="SAM" id="Coils"/>
    </source>
</evidence>
<dbReference type="Gene3D" id="4.10.110.20">
    <property type="entry name" value="Variant surface glycoprotein MITAT 1.2, VSG 221, C-terminal domain"/>
    <property type="match status" value="1"/>
</dbReference>
<dbReference type="VEuPathDB" id="TriTrypDB:Tb427_000208000"/>
<evidence type="ECO:0000256" key="10">
    <source>
        <dbReference type="SAM" id="MobiDB-lite"/>
    </source>
</evidence>
<dbReference type="Pfam" id="PF13206">
    <property type="entry name" value="VSG_B"/>
    <property type="match status" value="1"/>
</dbReference>
<evidence type="ECO:0000256" key="5">
    <source>
        <dbReference type="ARBA" id="ARBA00022729"/>
    </source>
</evidence>
<evidence type="ECO:0000256" key="6">
    <source>
        <dbReference type="ARBA" id="ARBA00023136"/>
    </source>
</evidence>
<evidence type="ECO:0000259" key="11">
    <source>
        <dbReference type="Pfam" id="PF10659"/>
    </source>
</evidence>
<name>A0A1J0R5S7_9TRYP</name>
<organism evidence="13">
    <name type="scientific">Trypanosoma brucei</name>
    <dbReference type="NCBI Taxonomy" id="5691"/>
    <lineage>
        <taxon>Eukaryota</taxon>
        <taxon>Discoba</taxon>
        <taxon>Euglenozoa</taxon>
        <taxon>Kinetoplastea</taxon>
        <taxon>Metakinetoplastina</taxon>
        <taxon>Trypanosomatida</taxon>
        <taxon>Trypanosomatidae</taxon>
        <taxon>Trypanosoma</taxon>
    </lineage>
</organism>
<keyword evidence="7" id="KW-0325">Glycoprotein</keyword>
<keyword evidence="8" id="KW-0449">Lipoprotein</keyword>
<dbReference type="InterPro" id="IPR027446">
    <property type="entry name" value="VSG_C_dom_sf"/>
</dbReference>
<feature type="region of interest" description="Disordered" evidence="10">
    <location>
        <begin position="408"/>
        <end position="428"/>
    </location>
</feature>
<reference evidence="13" key="1">
    <citation type="submission" date="2016-08" db="EMBL/GenBank/DDBJ databases">
        <title>VSG repertoire of Trypanosoma brucei EATRO 1125.</title>
        <authorList>
            <person name="Cross G.A."/>
        </authorList>
    </citation>
    <scope>NUCLEOTIDE SEQUENCE</scope>
    <source>
        <strain evidence="13">EATRO 1125</strain>
    </source>
</reference>
<evidence type="ECO:0000256" key="2">
    <source>
        <dbReference type="ARBA" id="ARBA00004609"/>
    </source>
</evidence>
<dbReference type="Pfam" id="PF10659">
    <property type="entry name" value="Trypan_glycop_C"/>
    <property type="match status" value="1"/>
</dbReference>
<feature type="coiled-coil region" evidence="9">
    <location>
        <begin position="120"/>
        <end position="154"/>
    </location>
</feature>
<accession>A0A1J0R5S7</accession>
<keyword evidence="3" id="KW-1003">Cell membrane</keyword>
<dbReference type="GO" id="GO:0005886">
    <property type="term" value="C:plasma membrane"/>
    <property type="evidence" value="ECO:0007669"/>
    <property type="project" value="UniProtKB-SubCell"/>
</dbReference>
<keyword evidence="4" id="KW-0336">GPI-anchor</keyword>
<keyword evidence="6" id="KW-0472">Membrane</keyword>
<evidence type="ECO:0000256" key="3">
    <source>
        <dbReference type="ARBA" id="ARBA00022475"/>
    </source>
</evidence>
<keyword evidence="9" id="KW-0175">Coiled coil</keyword>
<dbReference type="AlphaFoldDB" id="A0A1J0R5S7"/>
<evidence type="ECO:0000313" key="13">
    <source>
        <dbReference type="EMBL" id="APD73181.1"/>
    </source>
</evidence>
<evidence type="ECO:0000256" key="4">
    <source>
        <dbReference type="ARBA" id="ARBA00022622"/>
    </source>
</evidence>
<dbReference type="InterPro" id="IPR019609">
    <property type="entry name" value="Variant_surf_glycoprt_trypan_C"/>
</dbReference>
<comment type="subcellular location">
    <subcellularLocation>
        <location evidence="2">Cell membrane</location>
        <topology evidence="2">Lipid-anchor</topology>
        <topology evidence="2">GPI-anchor</topology>
    </subcellularLocation>
</comment>
<dbReference type="EMBL" id="KX699225">
    <property type="protein sequence ID" value="APD73181.1"/>
    <property type="molecule type" value="Genomic_DNA"/>
</dbReference>
<dbReference type="InterPro" id="IPR025932">
    <property type="entry name" value="Trypano_VSG_B_N_dom"/>
</dbReference>
<proteinExistence type="predicted"/>
<protein>
    <submittedName>
        <fullName evidence="13">Variant surface glycoprotein 1125.384</fullName>
    </submittedName>
</protein>
<dbReference type="GO" id="GO:0098552">
    <property type="term" value="C:side of membrane"/>
    <property type="evidence" value="ECO:0007669"/>
    <property type="project" value="UniProtKB-KW"/>
</dbReference>
<dbReference type="VEuPathDB" id="TriTrypDB:Tb11.v5.0120"/>
<evidence type="ECO:0000256" key="7">
    <source>
        <dbReference type="ARBA" id="ARBA00023180"/>
    </source>
</evidence>
<dbReference type="SUPFAM" id="SSF118251">
    <property type="entry name" value="Variant surface glycoprotein MITAT 1.2, VSG 221, C-terminal domain"/>
    <property type="match status" value="1"/>
</dbReference>
<evidence type="ECO:0000256" key="8">
    <source>
        <dbReference type="ARBA" id="ARBA00023288"/>
    </source>
</evidence>
<dbReference type="VEuPathDB" id="TriTrypDB:Tb1125.11.18380"/>
<keyword evidence="5" id="KW-0732">Signal</keyword>
<evidence type="ECO:0000256" key="1">
    <source>
        <dbReference type="ARBA" id="ARBA00002523"/>
    </source>
</evidence>
<comment type="function">
    <text evidence="1">VSG forms a coat on the surface of the parasite. The trypanosome evades the immune response of the host by expressing a series of antigenically distinct VSGs from an estimated 1000 VSG genes.</text>
</comment>